<feature type="binding site" evidence="18">
    <location>
        <begin position="47"/>
        <end position="51"/>
    </location>
    <ligand>
        <name>(6S)-NADPHX</name>
        <dbReference type="ChEBI" id="CHEBI:64076"/>
    </ligand>
</feature>
<proteinExistence type="inferred from homology"/>
<evidence type="ECO:0000256" key="18">
    <source>
        <dbReference type="HAMAP-Rule" id="MF_01966"/>
    </source>
</evidence>
<comment type="catalytic activity">
    <reaction evidence="15 17 19">
        <text>(6S)-NADHX + ADP = AMP + phosphate + NADH + H(+)</text>
        <dbReference type="Rhea" id="RHEA:32223"/>
        <dbReference type="ChEBI" id="CHEBI:15378"/>
        <dbReference type="ChEBI" id="CHEBI:43474"/>
        <dbReference type="ChEBI" id="CHEBI:57945"/>
        <dbReference type="ChEBI" id="CHEBI:64074"/>
        <dbReference type="ChEBI" id="CHEBI:456215"/>
        <dbReference type="ChEBI" id="CHEBI:456216"/>
        <dbReference type="EC" id="4.2.1.136"/>
    </reaction>
</comment>
<comment type="similarity">
    <text evidence="18">Belongs to the NnrE/AIBP family.</text>
</comment>
<comment type="caution">
    <text evidence="22">The sequence shown here is derived from an EMBL/GenBank/DDBJ whole genome shotgun (WGS) entry which is preliminary data.</text>
</comment>
<dbReference type="InterPro" id="IPR036652">
    <property type="entry name" value="YjeF_N_dom_sf"/>
</dbReference>
<keyword evidence="5 18" id="KW-0479">Metal-binding</keyword>
<dbReference type="EC" id="4.2.1.136" evidence="19"/>
<comment type="function">
    <text evidence="14 19">Bifunctional enzyme that catalyzes the epimerization of the S- and R-forms of NAD(P)HX and the dehydration of the S-form of NAD(P)HX at the expense of ADP, which is converted to AMP. This allows the repair of both epimers of NAD(P)HX, a damaged form of NAD(P)H that is a result of enzymatic or heat-dependent hydration.</text>
</comment>
<accession>A0ABS7F0Y6</accession>
<dbReference type="CDD" id="cd01171">
    <property type="entry name" value="YXKO-related"/>
    <property type="match status" value="1"/>
</dbReference>
<evidence type="ECO:0000256" key="9">
    <source>
        <dbReference type="ARBA" id="ARBA00022958"/>
    </source>
</evidence>
<feature type="binding site" evidence="18">
    <location>
        <position position="138"/>
    </location>
    <ligand>
        <name>(6S)-NADPHX</name>
        <dbReference type="ChEBI" id="CHEBI:64076"/>
    </ligand>
</feature>
<evidence type="ECO:0000256" key="11">
    <source>
        <dbReference type="ARBA" id="ARBA00023235"/>
    </source>
</evidence>
<dbReference type="PANTHER" id="PTHR12592">
    <property type="entry name" value="ATP-DEPENDENT (S)-NAD(P)H-HYDRATE DEHYDRATASE FAMILY MEMBER"/>
    <property type="match status" value="1"/>
</dbReference>
<keyword evidence="8 17" id="KW-0521">NADP</keyword>
<feature type="binding site" evidence="17">
    <location>
        <position position="408"/>
    </location>
    <ligand>
        <name>AMP</name>
        <dbReference type="ChEBI" id="CHEBI:456215"/>
    </ligand>
</feature>
<dbReference type="NCBIfam" id="TIGR00197">
    <property type="entry name" value="yjeF_nterm"/>
    <property type="match status" value="1"/>
</dbReference>
<evidence type="ECO:0000256" key="1">
    <source>
        <dbReference type="ARBA" id="ARBA00000013"/>
    </source>
</evidence>
<evidence type="ECO:0000256" key="12">
    <source>
        <dbReference type="ARBA" id="ARBA00023239"/>
    </source>
</evidence>
<dbReference type="NCBIfam" id="TIGR00196">
    <property type="entry name" value="yjeF_cterm"/>
    <property type="match status" value="1"/>
</dbReference>
<dbReference type="SUPFAM" id="SSF53613">
    <property type="entry name" value="Ribokinase-like"/>
    <property type="match status" value="1"/>
</dbReference>
<dbReference type="HAMAP" id="MF_01966">
    <property type="entry name" value="NADHX_epimerase"/>
    <property type="match status" value="1"/>
</dbReference>
<keyword evidence="23" id="KW-1185">Reference proteome</keyword>
<dbReference type="Gene3D" id="3.40.50.10260">
    <property type="entry name" value="YjeF N-terminal domain"/>
    <property type="match status" value="1"/>
</dbReference>
<evidence type="ECO:0000256" key="6">
    <source>
        <dbReference type="ARBA" id="ARBA00022741"/>
    </source>
</evidence>
<dbReference type="InterPro" id="IPR017953">
    <property type="entry name" value="Carbohydrate_kinase_pred_CS"/>
</dbReference>
<reference evidence="22 23" key="1">
    <citation type="submission" date="2021-08" db="EMBL/GenBank/DDBJ databases">
        <title>Caldovatus sediminis gen. nov., sp. nov., a moderately thermophilic bacterium isolated from a hot spring.</title>
        <authorList>
            <person name="Hu C.-J."/>
            <person name="Li W.-J."/>
            <person name="Xian W.-D."/>
        </authorList>
    </citation>
    <scope>NUCLEOTIDE SEQUENCE [LARGE SCALE GENOMIC DNA]</scope>
    <source>
        <strain evidence="22 23">SYSU G05006</strain>
    </source>
</reference>
<feature type="binding site" evidence="18">
    <location>
        <position position="48"/>
    </location>
    <ligand>
        <name>K(+)</name>
        <dbReference type="ChEBI" id="CHEBI:29103"/>
    </ligand>
</feature>
<dbReference type="Gene3D" id="3.40.1190.20">
    <property type="match status" value="1"/>
</dbReference>
<feature type="domain" description="YjeF N-terminal" evidence="21">
    <location>
        <begin position="1"/>
        <end position="195"/>
    </location>
</feature>
<feature type="binding site" evidence="18">
    <location>
        <begin position="111"/>
        <end position="117"/>
    </location>
    <ligand>
        <name>(6S)-NADPHX</name>
        <dbReference type="ChEBI" id="CHEBI:64076"/>
    </ligand>
</feature>
<feature type="binding site" evidence="17">
    <location>
        <position position="238"/>
    </location>
    <ligand>
        <name>(6S)-NADPHX</name>
        <dbReference type="ChEBI" id="CHEBI:64076"/>
    </ligand>
</feature>
<dbReference type="InterPro" id="IPR030677">
    <property type="entry name" value="Nnr"/>
</dbReference>
<comment type="function">
    <text evidence="18">Catalyzes the epimerization of the S- and R-forms of NAD(P)HX, a damaged form of NAD(P)H that is a result of enzymatic or heat-dependent hydration. This is a prerequisite for the S-specific NAD(P)H-hydrate dehydratase to allow the repair of both epimers of NAD(P)HX.</text>
</comment>
<evidence type="ECO:0000256" key="16">
    <source>
        <dbReference type="ARBA" id="ARBA00049209"/>
    </source>
</evidence>
<keyword evidence="12 17" id="KW-0456">Lyase</keyword>
<feature type="binding site" evidence="17">
    <location>
        <position position="346"/>
    </location>
    <ligand>
        <name>(6S)-NADPHX</name>
        <dbReference type="ChEBI" id="CHEBI:64076"/>
    </ligand>
</feature>
<evidence type="ECO:0000313" key="23">
    <source>
        <dbReference type="Proteomes" id="UP001519924"/>
    </source>
</evidence>
<comment type="similarity">
    <text evidence="3 19">In the N-terminal section; belongs to the NnrE/AIBP family.</text>
</comment>
<dbReference type="PROSITE" id="PS01050">
    <property type="entry name" value="YJEF_C_2"/>
    <property type="match status" value="1"/>
</dbReference>
<organism evidence="22 23">
    <name type="scientific">Caldovatus aquaticus</name>
    <dbReference type="NCBI Taxonomy" id="2865671"/>
    <lineage>
        <taxon>Bacteria</taxon>
        <taxon>Pseudomonadati</taxon>
        <taxon>Pseudomonadota</taxon>
        <taxon>Alphaproteobacteria</taxon>
        <taxon>Acetobacterales</taxon>
        <taxon>Roseomonadaceae</taxon>
        <taxon>Caldovatus</taxon>
    </lineage>
</organism>
<evidence type="ECO:0000259" key="20">
    <source>
        <dbReference type="PROSITE" id="PS51383"/>
    </source>
</evidence>
<comment type="cofactor">
    <cofactor evidence="17">
        <name>Mg(2+)</name>
        <dbReference type="ChEBI" id="CHEBI:18420"/>
    </cofactor>
</comment>
<evidence type="ECO:0000256" key="15">
    <source>
        <dbReference type="ARBA" id="ARBA00048238"/>
    </source>
</evidence>
<dbReference type="PIRSF" id="PIRSF017184">
    <property type="entry name" value="Nnr"/>
    <property type="match status" value="1"/>
</dbReference>
<evidence type="ECO:0000256" key="2">
    <source>
        <dbReference type="ARBA" id="ARBA00000909"/>
    </source>
</evidence>
<keyword evidence="7 17" id="KW-0067">ATP-binding</keyword>
<protein>
    <recommendedName>
        <fullName evidence="19">Bifunctional NAD(P)H-hydrate repair enzyme</fullName>
    </recommendedName>
    <alternativeName>
        <fullName evidence="19">Nicotinamide nucleotide repair protein</fullName>
    </alternativeName>
    <domain>
        <recommendedName>
            <fullName evidence="19">ADP-dependent (S)-NAD(P)H-hydrate dehydratase</fullName>
            <ecNumber evidence="19">4.2.1.136</ecNumber>
        </recommendedName>
        <alternativeName>
            <fullName evidence="19">ADP-dependent NAD(P)HX dehydratase</fullName>
        </alternativeName>
    </domain>
    <domain>
        <recommendedName>
            <fullName evidence="19">NAD(P)H-hydrate epimerase</fullName>
            <ecNumber evidence="19">5.1.99.6</ecNumber>
        </recommendedName>
    </domain>
</protein>
<evidence type="ECO:0000313" key="22">
    <source>
        <dbReference type="EMBL" id="MBW8268627.1"/>
    </source>
</evidence>
<keyword evidence="13" id="KW-0511">Multifunctional enzyme</keyword>
<evidence type="ECO:0000256" key="10">
    <source>
        <dbReference type="ARBA" id="ARBA00023027"/>
    </source>
</evidence>
<evidence type="ECO:0000256" key="8">
    <source>
        <dbReference type="ARBA" id="ARBA00022857"/>
    </source>
</evidence>
<feature type="binding site" evidence="18">
    <location>
        <position position="141"/>
    </location>
    <ligand>
        <name>K(+)</name>
        <dbReference type="ChEBI" id="CHEBI:29103"/>
    </ligand>
</feature>
<dbReference type="InterPro" id="IPR029056">
    <property type="entry name" value="Ribokinase-like"/>
</dbReference>
<evidence type="ECO:0000256" key="7">
    <source>
        <dbReference type="ARBA" id="ARBA00022840"/>
    </source>
</evidence>
<evidence type="ECO:0000256" key="3">
    <source>
        <dbReference type="ARBA" id="ARBA00006001"/>
    </source>
</evidence>
<evidence type="ECO:0000256" key="19">
    <source>
        <dbReference type="PIRNR" id="PIRNR017184"/>
    </source>
</evidence>
<comment type="subunit">
    <text evidence="17">Homotetramer.</text>
</comment>
<evidence type="ECO:0000256" key="4">
    <source>
        <dbReference type="ARBA" id="ARBA00009524"/>
    </source>
</evidence>
<comment type="function">
    <text evidence="17">Catalyzes the dehydration of the S-form of NAD(P)HX at the expense of ADP, which is converted to AMP. Together with NAD(P)HX epimerase, which catalyzes the epimerization of the S- and R-forms, the enzyme allows the repair of both epimers of NAD(P)HX, a damaged form of NAD(P)H that is a result of enzymatic or heat-dependent hydration.</text>
</comment>
<comment type="caution">
    <text evidence="18">Lacks conserved residue(s) required for the propagation of feature annotation.</text>
</comment>
<dbReference type="InterPro" id="IPR004443">
    <property type="entry name" value="YjeF_N_dom"/>
</dbReference>
<evidence type="ECO:0000256" key="14">
    <source>
        <dbReference type="ARBA" id="ARBA00025153"/>
    </source>
</evidence>
<gene>
    <name evidence="17" type="primary">nnrD</name>
    <name evidence="18" type="synonym">nnrE</name>
    <name evidence="22" type="ORF">K1J50_03925</name>
</gene>
<dbReference type="PROSITE" id="PS51383">
    <property type="entry name" value="YJEF_C_3"/>
    <property type="match status" value="1"/>
</dbReference>
<name>A0ABS7F0Y6_9PROT</name>
<feature type="domain" description="YjeF C-terminal" evidence="20">
    <location>
        <begin position="204"/>
        <end position="463"/>
    </location>
</feature>
<comment type="similarity">
    <text evidence="4 19">In the C-terminal section; belongs to the NnrD/CARKD family.</text>
</comment>
<comment type="catalytic activity">
    <reaction evidence="2 18 19">
        <text>(6R)-NADPHX = (6S)-NADPHX</text>
        <dbReference type="Rhea" id="RHEA:32227"/>
        <dbReference type="ChEBI" id="CHEBI:64076"/>
        <dbReference type="ChEBI" id="CHEBI:64077"/>
        <dbReference type="EC" id="5.1.99.6"/>
    </reaction>
</comment>
<evidence type="ECO:0000259" key="21">
    <source>
        <dbReference type="PROSITE" id="PS51385"/>
    </source>
</evidence>
<feature type="binding site" evidence="17">
    <location>
        <begin position="379"/>
        <end position="383"/>
    </location>
    <ligand>
        <name>AMP</name>
        <dbReference type="ChEBI" id="CHEBI:456215"/>
    </ligand>
</feature>
<dbReference type="Pfam" id="PF03853">
    <property type="entry name" value="YjeF_N"/>
    <property type="match status" value="1"/>
</dbReference>
<evidence type="ECO:0000256" key="17">
    <source>
        <dbReference type="HAMAP-Rule" id="MF_01965"/>
    </source>
</evidence>
<feature type="binding site" evidence="17">
    <location>
        <position position="409"/>
    </location>
    <ligand>
        <name>(6S)-NADPHX</name>
        <dbReference type="ChEBI" id="CHEBI:64076"/>
    </ligand>
</feature>
<keyword evidence="6 17" id="KW-0547">Nucleotide-binding</keyword>
<comment type="cofactor">
    <cofactor evidence="18 19">
        <name>K(+)</name>
        <dbReference type="ChEBI" id="CHEBI:29103"/>
    </cofactor>
    <text evidence="18 19">Binds 1 potassium ion per subunit.</text>
</comment>
<dbReference type="EMBL" id="JAHZUY010000005">
    <property type="protein sequence ID" value="MBW8268627.1"/>
    <property type="molecule type" value="Genomic_DNA"/>
</dbReference>
<dbReference type="EC" id="5.1.99.6" evidence="19"/>
<comment type="catalytic activity">
    <reaction evidence="1 18 19">
        <text>(6R)-NADHX = (6S)-NADHX</text>
        <dbReference type="Rhea" id="RHEA:32215"/>
        <dbReference type="ChEBI" id="CHEBI:64074"/>
        <dbReference type="ChEBI" id="CHEBI:64075"/>
        <dbReference type="EC" id="5.1.99.6"/>
    </reaction>
</comment>
<evidence type="ECO:0000256" key="13">
    <source>
        <dbReference type="ARBA" id="ARBA00023268"/>
    </source>
</evidence>
<keyword evidence="9 18" id="KW-0630">Potassium</keyword>
<evidence type="ECO:0000256" key="5">
    <source>
        <dbReference type="ARBA" id="ARBA00022723"/>
    </source>
</evidence>
<dbReference type="PROSITE" id="PS51385">
    <property type="entry name" value="YJEF_N"/>
    <property type="match status" value="1"/>
</dbReference>
<keyword evidence="10 17" id="KW-0520">NAD</keyword>
<feature type="binding site" evidence="17">
    <location>
        <position position="298"/>
    </location>
    <ligand>
        <name>(6S)-NADPHX</name>
        <dbReference type="ChEBI" id="CHEBI:64076"/>
    </ligand>
</feature>
<dbReference type="HAMAP" id="MF_01965">
    <property type="entry name" value="NADHX_dehydratase"/>
    <property type="match status" value="1"/>
</dbReference>
<dbReference type="Proteomes" id="UP001519924">
    <property type="component" value="Unassembled WGS sequence"/>
</dbReference>
<keyword evidence="11 18" id="KW-0413">Isomerase</keyword>
<feature type="binding site" evidence="18">
    <location>
        <position position="107"/>
    </location>
    <ligand>
        <name>K(+)</name>
        <dbReference type="ChEBI" id="CHEBI:29103"/>
    </ligand>
</feature>
<dbReference type="InterPro" id="IPR000631">
    <property type="entry name" value="CARKD"/>
</dbReference>
<dbReference type="SUPFAM" id="SSF64153">
    <property type="entry name" value="YjeF N-terminal domain-like"/>
    <property type="match status" value="1"/>
</dbReference>
<comment type="similarity">
    <text evidence="17">Belongs to the NnrD/CARKD family.</text>
</comment>
<dbReference type="Pfam" id="PF01256">
    <property type="entry name" value="Carb_kinase"/>
    <property type="match status" value="1"/>
</dbReference>
<sequence length="478" mass="47032">MARADALAIAGGVSGLALMEAAGRAVARAALRRFRPGPTVVLAGPGNNGGDGYVAARLLEQAGWPVAVAALAPPRAGSDAAAAAARWRGPTVPFGPEAVARAALVIDAVFGAGLARPVEGVVAATLAACAGRAVLAVDVPSGVDGATGQVRGVAPQAALTVTFFRLKPGHLLLPGRILCGETLLADIGLPAAVLAAVAPRSFVNLPGALWRLPEHGAAVHKYARGHLTVVGGPAMTGAARLVAGAARRAGAGLVTIAAPDAASAAACRAGEPGTIVTEEPLAALLADARRRAWVIGPGLAPEPATRAALRRLLAAGGRQVLADAGAITACADAPEALRGAAVLTPHEGEYARVFGPVGGDKPAAARRAAALTGAAVLLKGPDTVIAAPDGRVAINANAPSSLATAGSGDVLAGIIGALLARGMAPFEAACAGAWLQGAAALQQPQGLIAEDLINFLPAALSAVDGACPSRRVALGYIR</sequence>
<comment type="catalytic activity">
    <reaction evidence="16 17 19">
        <text>(6S)-NADPHX + ADP = AMP + phosphate + NADPH + H(+)</text>
        <dbReference type="Rhea" id="RHEA:32235"/>
        <dbReference type="ChEBI" id="CHEBI:15378"/>
        <dbReference type="ChEBI" id="CHEBI:43474"/>
        <dbReference type="ChEBI" id="CHEBI:57783"/>
        <dbReference type="ChEBI" id="CHEBI:64076"/>
        <dbReference type="ChEBI" id="CHEBI:456215"/>
        <dbReference type="ChEBI" id="CHEBI:456216"/>
        <dbReference type="EC" id="4.2.1.136"/>
    </reaction>
</comment>
<dbReference type="PANTHER" id="PTHR12592:SF0">
    <property type="entry name" value="ATP-DEPENDENT (S)-NAD(P)H-HYDRATE DEHYDRATASE"/>
    <property type="match status" value="1"/>
</dbReference>